<gene>
    <name evidence="2" type="ORF">LTRI10_LOCUS12734</name>
</gene>
<feature type="region of interest" description="Disordered" evidence="1">
    <location>
        <begin position="120"/>
        <end position="148"/>
    </location>
</feature>
<organism evidence="2 3">
    <name type="scientific">Linum trigynum</name>
    <dbReference type="NCBI Taxonomy" id="586398"/>
    <lineage>
        <taxon>Eukaryota</taxon>
        <taxon>Viridiplantae</taxon>
        <taxon>Streptophyta</taxon>
        <taxon>Embryophyta</taxon>
        <taxon>Tracheophyta</taxon>
        <taxon>Spermatophyta</taxon>
        <taxon>Magnoliopsida</taxon>
        <taxon>eudicotyledons</taxon>
        <taxon>Gunneridae</taxon>
        <taxon>Pentapetalae</taxon>
        <taxon>rosids</taxon>
        <taxon>fabids</taxon>
        <taxon>Malpighiales</taxon>
        <taxon>Linaceae</taxon>
        <taxon>Linum</taxon>
    </lineage>
</organism>
<dbReference type="AlphaFoldDB" id="A0AAV2DBZ7"/>
<sequence>MVAARGKDGDRLAGRKTVRRGKRKEKLSSPAVRQQAVCRRQLLLAESEDDAPLVSAARKVQGEGESTRAADEAAFKSADPPSQKRACTLVASPGSDLLPAEMEVVQQAARVHKGKMVLVEEDSEEWESPYKNSGSGLDDSDATLSDGAGGRFEIRARVTQSLATNGKPAETGRVRQVVQALEAGKETGGVVDGEGKAHNDKSGPPLLNEYGTNTELLRMGGRKRSWEDISGEVEENPTMKKLFVEDMEEGMLKSVEVASRKWPQLDK</sequence>
<protein>
    <submittedName>
        <fullName evidence="2">Uncharacterized protein</fullName>
    </submittedName>
</protein>
<evidence type="ECO:0000313" key="2">
    <source>
        <dbReference type="EMBL" id="CAL1370621.1"/>
    </source>
</evidence>
<feature type="region of interest" description="Disordered" evidence="1">
    <location>
        <begin position="1"/>
        <end position="32"/>
    </location>
</feature>
<evidence type="ECO:0000256" key="1">
    <source>
        <dbReference type="SAM" id="MobiDB-lite"/>
    </source>
</evidence>
<feature type="compositionally biased region" description="Basic residues" evidence="1">
    <location>
        <begin position="14"/>
        <end position="25"/>
    </location>
</feature>
<reference evidence="2 3" key="1">
    <citation type="submission" date="2024-04" db="EMBL/GenBank/DDBJ databases">
        <authorList>
            <person name="Fracassetti M."/>
        </authorList>
    </citation>
    <scope>NUCLEOTIDE SEQUENCE [LARGE SCALE GENOMIC DNA]</scope>
</reference>
<dbReference type="Proteomes" id="UP001497516">
    <property type="component" value="Chromosome 2"/>
</dbReference>
<feature type="compositionally biased region" description="Basic and acidic residues" evidence="1">
    <location>
        <begin position="60"/>
        <end position="74"/>
    </location>
</feature>
<name>A0AAV2DBZ7_9ROSI</name>
<keyword evidence="3" id="KW-1185">Reference proteome</keyword>
<evidence type="ECO:0000313" key="3">
    <source>
        <dbReference type="Proteomes" id="UP001497516"/>
    </source>
</evidence>
<proteinExistence type="predicted"/>
<feature type="region of interest" description="Disordered" evidence="1">
    <location>
        <begin position="186"/>
        <end position="211"/>
    </location>
</feature>
<feature type="region of interest" description="Disordered" evidence="1">
    <location>
        <begin position="49"/>
        <end position="83"/>
    </location>
</feature>
<feature type="compositionally biased region" description="Basic and acidic residues" evidence="1">
    <location>
        <begin position="1"/>
        <end position="13"/>
    </location>
</feature>
<accession>A0AAV2DBZ7</accession>
<dbReference type="EMBL" id="OZ034815">
    <property type="protein sequence ID" value="CAL1370621.1"/>
    <property type="molecule type" value="Genomic_DNA"/>
</dbReference>